<feature type="region of interest" description="Disordered" evidence="1">
    <location>
        <begin position="1"/>
        <end position="69"/>
    </location>
</feature>
<dbReference type="Proteomes" id="UP000585614">
    <property type="component" value="Unassembled WGS sequence"/>
</dbReference>
<reference evidence="2 3" key="1">
    <citation type="journal article" date="2020" name="Nature">
        <title>Six reference-quality genomes reveal evolution of bat adaptations.</title>
        <authorList>
            <person name="Jebb D."/>
            <person name="Huang Z."/>
            <person name="Pippel M."/>
            <person name="Hughes G.M."/>
            <person name="Lavrichenko K."/>
            <person name="Devanna P."/>
            <person name="Winkler S."/>
            <person name="Jermiin L.S."/>
            <person name="Skirmuntt E.C."/>
            <person name="Katzourakis A."/>
            <person name="Burkitt-Gray L."/>
            <person name="Ray D.A."/>
            <person name="Sullivan K.A.M."/>
            <person name="Roscito J.G."/>
            <person name="Kirilenko B.M."/>
            <person name="Davalos L.M."/>
            <person name="Corthals A.P."/>
            <person name="Power M.L."/>
            <person name="Jones G."/>
            <person name="Ransome R.D."/>
            <person name="Dechmann D.K.N."/>
            <person name="Locatelli A.G."/>
            <person name="Puechmaille S.J."/>
            <person name="Fedrigo O."/>
            <person name="Jarvis E.D."/>
            <person name="Hiller M."/>
            <person name="Vernes S.C."/>
            <person name="Myers E.W."/>
            <person name="Teeling E.C."/>
        </authorList>
    </citation>
    <scope>NUCLEOTIDE SEQUENCE [LARGE SCALE GENOMIC DNA]</scope>
    <source>
        <strain evidence="2">MRhiFer1</strain>
        <tissue evidence="2">Lung</tissue>
    </source>
</reference>
<comment type="caution">
    <text evidence="2">The sequence shown here is derived from an EMBL/GenBank/DDBJ whole genome shotgun (WGS) entry which is preliminary data.</text>
</comment>
<evidence type="ECO:0000256" key="1">
    <source>
        <dbReference type="SAM" id="MobiDB-lite"/>
    </source>
</evidence>
<dbReference type="EMBL" id="JACAGC010000002">
    <property type="protein sequence ID" value="KAF6385073.1"/>
    <property type="molecule type" value="Genomic_DNA"/>
</dbReference>
<name>A0A7J8AEW8_RHIFE</name>
<protein>
    <submittedName>
        <fullName evidence="2">Leucine rich repeat containing 31</fullName>
    </submittedName>
</protein>
<evidence type="ECO:0000313" key="3">
    <source>
        <dbReference type="Proteomes" id="UP000585614"/>
    </source>
</evidence>
<dbReference type="PANTHER" id="PTHR24109:SF3">
    <property type="entry name" value="LEUCINE-RICH REPEAT-CONTAINING PROTEIN 31"/>
    <property type="match status" value="1"/>
</dbReference>
<dbReference type="SUPFAM" id="SSF52047">
    <property type="entry name" value="RNI-like"/>
    <property type="match status" value="1"/>
</dbReference>
<dbReference type="InterPro" id="IPR032675">
    <property type="entry name" value="LRR_dom_sf"/>
</dbReference>
<dbReference type="SMART" id="SM00368">
    <property type="entry name" value="LRR_RI"/>
    <property type="match status" value="7"/>
</dbReference>
<dbReference type="PANTHER" id="PTHR24109">
    <property type="entry name" value="LEUCINE-RICH REPEAT-CONTAINING PROTEIN 31"/>
    <property type="match status" value="1"/>
</dbReference>
<dbReference type="Gene3D" id="3.80.10.10">
    <property type="entry name" value="Ribonuclease Inhibitor"/>
    <property type="match status" value="2"/>
</dbReference>
<gene>
    <name evidence="2" type="ORF">mRhiFer1_010410</name>
</gene>
<evidence type="ECO:0000313" key="2">
    <source>
        <dbReference type="EMBL" id="KAF6385073.1"/>
    </source>
</evidence>
<dbReference type="AlphaFoldDB" id="A0A7J8AEW8"/>
<organism evidence="2 3">
    <name type="scientific">Rhinolophus ferrumequinum</name>
    <name type="common">Greater horseshoe bat</name>
    <dbReference type="NCBI Taxonomy" id="59479"/>
    <lineage>
        <taxon>Eukaryota</taxon>
        <taxon>Metazoa</taxon>
        <taxon>Chordata</taxon>
        <taxon>Craniata</taxon>
        <taxon>Vertebrata</taxon>
        <taxon>Euteleostomi</taxon>
        <taxon>Mammalia</taxon>
        <taxon>Eutheria</taxon>
        <taxon>Laurasiatheria</taxon>
        <taxon>Chiroptera</taxon>
        <taxon>Yinpterochiroptera</taxon>
        <taxon>Rhinolophoidea</taxon>
        <taxon>Rhinolophidae</taxon>
        <taxon>Rhinolophinae</taxon>
        <taxon>Rhinolophus</taxon>
    </lineage>
</organism>
<proteinExistence type="predicted"/>
<sequence>MSQTRKKTSSSEETKPHTSFVNKFLRGSKLRSSKAESRKESNDLKTTDFQPSDETQKTPALDTAKPLTSEMELGPRLEKNEQFLQKLGKKAVDKCLDLNNCRLSRADVREMGVYAVDFALRNTGPMEFFGRNRKPPQEIGNGTVPVSPIARLRDPCFAESPHTHGPSILLQCKTVSFALLPSLPDLEKLDISWNDFVGGTLQSITEQIHLVCKLKSLRLGSCRLTTDDVRALGEALKAIPELEELNLSWNSKVGGNLPLILQNFQEGSKIQTLELVDCALTSEDGVFVGQLLPMLQSLEVLDLSINRNIGGSLNSIAQGLKSTSNLKVLKLHSCGLSQKSVKVLDAAFKYLGELRNLDLSCNKELGGGFEDSPAQLATLEHLEVLDLHRCSLTAGDVMSLTQVIPLLSNLQELDLSTNKNMGSSSENLLSRLRFLPALKSLLINNCALERETFTALAEASIHLPALEVFNLSWNKCVGGNLELLLETLKLSMSLQVLRLSSCSLVTEDVALLALVIQTGHLARLRKLDLSYNDSICDAGWALICQNLGLLKELTELDISLRPSTSRDCGQWFKHLLCAVAKLPQITEIGMKRWIVPAPLEEELECFDQDHRSNIRFNHDGFE</sequence>
<feature type="compositionally biased region" description="Basic and acidic residues" evidence="1">
    <location>
        <begin position="33"/>
        <end position="46"/>
    </location>
</feature>
<accession>A0A7J8AEW8</accession>
<dbReference type="InterPro" id="IPR042419">
    <property type="entry name" value="LRC31"/>
</dbReference>